<evidence type="ECO:0000256" key="1">
    <source>
        <dbReference type="ARBA" id="ARBA00022679"/>
    </source>
</evidence>
<dbReference type="InterPro" id="IPR011009">
    <property type="entry name" value="Kinase-like_dom_sf"/>
</dbReference>
<sequence length="283" mass="31798">MVGGKLKVDNVTLENLSKAFPDLQLEKELGKGGQKTVYKAETSNGDVIALKIIHPDQDIERITREVNAVAQFKSEFFPEIFDIGKRTIGSREFVFVVEEFLEGQDLRTVLRSGKLSLNEAIGIGAQLLQALIEVFEKDMVHRDIKPENIIIGPNSRVVLLDFGIARHLSMQSLTQDLAIFGPFSPGYGAPEQIKNEKRSISFRTDLFSWAVVMYEMISGTNPFIAGCTTGEEIIRKTLGYVPPTIPECPSDIMKILNWCLNKPCHRRPPNPYIVLEKLKEVCY</sequence>
<dbReference type="Pfam" id="PF00069">
    <property type="entry name" value="Pkinase"/>
    <property type="match status" value="1"/>
</dbReference>
<keyword evidence="1" id="KW-0808">Transferase</keyword>
<dbReference type="PROSITE" id="PS00108">
    <property type="entry name" value="PROTEIN_KINASE_ST"/>
    <property type="match status" value="1"/>
</dbReference>
<feature type="domain" description="Protein kinase" evidence="5">
    <location>
        <begin position="23"/>
        <end position="283"/>
    </location>
</feature>
<keyword evidence="7" id="KW-1185">Reference proteome</keyword>
<dbReference type="GO" id="GO:0016020">
    <property type="term" value="C:membrane"/>
    <property type="evidence" value="ECO:0007669"/>
    <property type="project" value="TreeGrafter"/>
</dbReference>
<dbReference type="PANTHER" id="PTHR24348">
    <property type="entry name" value="SERINE/THREONINE-PROTEIN KINASE UNC-51-RELATED"/>
    <property type="match status" value="1"/>
</dbReference>
<dbReference type="Gene3D" id="1.10.510.10">
    <property type="entry name" value="Transferase(Phosphotransferase) domain 1"/>
    <property type="match status" value="1"/>
</dbReference>
<evidence type="ECO:0000313" key="7">
    <source>
        <dbReference type="Proteomes" id="UP000027778"/>
    </source>
</evidence>
<name>A0A073KLW9_9BACI</name>
<dbReference type="SUPFAM" id="SSF56112">
    <property type="entry name" value="Protein kinase-like (PK-like)"/>
    <property type="match status" value="1"/>
</dbReference>
<dbReference type="CDD" id="cd14014">
    <property type="entry name" value="STKc_PknB_like"/>
    <property type="match status" value="1"/>
</dbReference>
<dbReference type="PROSITE" id="PS50011">
    <property type="entry name" value="PROTEIN_KINASE_DOM"/>
    <property type="match status" value="1"/>
</dbReference>
<dbReference type="GO" id="GO:0000407">
    <property type="term" value="C:phagophore assembly site"/>
    <property type="evidence" value="ECO:0007669"/>
    <property type="project" value="TreeGrafter"/>
</dbReference>
<dbReference type="EMBL" id="JOTM01000017">
    <property type="protein sequence ID" value="KEK23348.1"/>
    <property type="molecule type" value="Genomic_DNA"/>
</dbReference>
<dbReference type="GO" id="GO:0004674">
    <property type="term" value="F:protein serine/threonine kinase activity"/>
    <property type="evidence" value="ECO:0007669"/>
    <property type="project" value="InterPro"/>
</dbReference>
<dbReference type="eggNOG" id="COG0515">
    <property type="taxonomic scope" value="Bacteria"/>
</dbReference>
<dbReference type="SMART" id="SM00220">
    <property type="entry name" value="S_TKc"/>
    <property type="match status" value="1"/>
</dbReference>
<keyword evidence="4" id="KW-0067">ATP-binding</keyword>
<evidence type="ECO:0000259" key="5">
    <source>
        <dbReference type="PROSITE" id="PS50011"/>
    </source>
</evidence>
<dbReference type="GO" id="GO:0005829">
    <property type="term" value="C:cytosol"/>
    <property type="evidence" value="ECO:0007669"/>
    <property type="project" value="TreeGrafter"/>
</dbReference>
<evidence type="ECO:0000313" key="6">
    <source>
        <dbReference type="EMBL" id="KEK23348.1"/>
    </source>
</evidence>
<dbReference type="GO" id="GO:0005776">
    <property type="term" value="C:autophagosome"/>
    <property type="evidence" value="ECO:0007669"/>
    <property type="project" value="TreeGrafter"/>
</dbReference>
<evidence type="ECO:0000256" key="2">
    <source>
        <dbReference type="ARBA" id="ARBA00022741"/>
    </source>
</evidence>
<keyword evidence="2" id="KW-0547">Nucleotide-binding</keyword>
<evidence type="ECO:0000256" key="3">
    <source>
        <dbReference type="ARBA" id="ARBA00022777"/>
    </source>
</evidence>
<dbReference type="InterPro" id="IPR000719">
    <property type="entry name" value="Prot_kinase_dom"/>
</dbReference>
<reference evidence="6 7" key="1">
    <citation type="submission" date="2014-06" db="EMBL/GenBank/DDBJ databases">
        <title>Draft genome sequence of Bacillus gaemokensis JCM 15801 (MCCC 1A00707).</title>
        <authorList>
            <person name="Lai Q."/>
            <person name="Liu Y."/>
            <person name="Shao Z."/>
        </authorList>
    </citation>
    <scope>NUCLEOTIDE SEQUENCE [LARGE SCALE GENOMIC DNA]</scope>
    <source>
        <strain evidence="6 7">JCM 15801</strain>
    </source>
</reference>
<dbReference type="PIRSF" id="PIRSF000654">
    <property type="entry name" value="Integrin-linked_kinase"/>
    <property type="match status" value="1"/>
</dbReference>
<comment type="caution">
    <text evidence="6">The sequence shown here is derived from an EMBL/GenBank/DDBJ whole genome shotgun (WGS) entry which is preliminary data.</text>
</comment>
<dbReference type="PANTHER" id="PTHR24348:SF22">
    <property type="entry name" value="NON-SPECIFIC SERINE_THREONINE PROTEIN KINASE"/>
    <property type="match status" value="1"/>
</dbReference>
<organism evidence="6 7">
    <name type="scientific">Bacillus gaemokensis</name>
    <dbReference type="NCBI Taxonomy" id="574375"/>
    <lineage>
        <taxon>Bacteria</taxon>
        <taxon>Bacillati</taxon>
        <taxon>Bacillota</taxon>
        <taxon>Bacilli</taxon>
        <taxon>Bacillales</taxon>
        <taxon>Bacillaceae</taxon>
        <taxon>Bacillus</taxon>
        <taxon>Bacillus cereus group</taxon>
    </lineage>
</organism>
<dbReference type="Proteomes" id="UP000027778">
    <property type="component" value="Unassembled WGS sequence"/>
</dbReference>
<dbReference type="AlphaFoldDB" id="A0A073KLW9"/>
<protein>
    <submittedName>
        <fullName evidence="6">Protein kinase</fullName>
    </submittedName>
</protein>
<dbReference type="GO" id="GO:0005524">
    <property type="term" value="F:ATP binding"/>
    <property type="evidence" value="ECO:0007669"/>
    <property type="project" value="UniProtKB-KW"/>
</dbReference>
<evidence type="ECO:0000256" key="4">
    <source>
        <dbReference type="ARBA" id="ARBA00022840"/>
    </source>
</evidence>
<dbReference type="InterPro" id="IPR008271">
    <property type="entry name" value="Ser/Thr_kinase_AS"/>
</dbReference>
<accession>A0A073KLW9</accession>
<dbReference type="InterPro" id="IPR045269">
    <property type="entry name" value="Atg1-like"/>
</dbReference>
<keyword evidence="3 6" id="KW-0418">Kinase</keyword>
<gene>
    <name evidence="6" type="ORF">BAGA_09515</name>
</gene>
<proteinExistence type="predicted"/>
<dbReference type="STRING" id="574375.AZF08_21385"/>